<feature type="region of interest" description="Disordered" evidence="1">
    <location>
        <begin position="559"/>
        <end position="690"/>
    </location>
</feature>
<dbReference type="PANTHER" id="PTHR34282:SF1">
    <property type="entry name" value="DUF3741 DOMAIN-CONTAINING PROTEIN"/>
    <property type="match status" value="1"/>
</dbReference>
<feature type="compositionally biased region" description="Basic and acidic residues" evidence="1">
    <location>
        <begin position="563"/>
        <end position="572"/>
    </location>
</feature>
<dbReference type="EMBL" id="CM016560">
    <property type="protein sequence ID" value="TKV91063.1"/>
    <property type="molecule type" value="Genomic_DNA"/>
</dbReference>
<feature type="compositionally biased region" description="Basic and acidic residues" evidence="1">
    <location>
        <begin position="676"/>
        <end position="690"/>
    </location>
</feature>
<feature type="compositionally biased region" description="Basic and acidic residues" evidence="1">
    <location>
        <begin position="635"/>
        <end position="648"/>
    </location>
</feature>
<dbReference type="OMA" id="PDVNCMW"/>
<protein>
    <recommendedName>
        <fullName evidence="2">DUF3741 domain-containing protein</fullName>
    </recommendedName>
</protein>
<feature type="domain" description="DUF3741" evidence="2">
    <location>
        <begin position="392"/>
        <end position="417"/>
    </location>
</feature>
<gene>
    <name evidence="3" type="ORF">SEVIR_9G071000v2</name>
</gene>
<dbReference type="Proteomes" id="UP000298652">
    <property type="component" value="Chromosome 9"/>
</dbReference>
<evidence type="ECO:0000256" key="1">
    <source>
        <dbReference type="SAM" id="MobiDB-lite"/>
    </source>
</evidence>
<feature type="compositionally biased region" description="Basic and acidic residues" evidence="1">
    <location>
        <begin position="704"/>
        <end position="713"/>
    </location>
</feature>
<feature type="compositionally biased region" description="Basic and acidic residues" evidence="1">
    <location>
        <begin position="587"/>
        <end position="604"/>
    </location>
</feature>
<dbReference type="PANTHER" id="PTHR34282">
    <property type="entry name" value="OS01G0228800 PROTEIN-RELATED"/>
    <property type="match status" value="1"/>
</dbReference>
<reference evidence="3" key="1">
    <citation type="submission" date="2019-03" db="EMBL/GenBank/DDBJ databases">
        <title>WGS assembly of Setaria viridis.</title>
        <authorList>
            <person name="Huang P."/>
            <person name="Jenkins J."/>
            <person name="Grimwood J."/>
            <person name="Barry K."/>
            <person name="Healey A."/>
            <person name="Mamidi S."/>
            <person name="Sreedasyam A."/>
            <person name="Shu S."/>
            <person name="Feldman M."/>
            <person name="Wu J."/>
            <person name="Yu Y."/>
            <person name="Chen C."/>
            <person name="Johnson J."/>
            <person name="Rokhsar D."/>
            <person name="Baxter I."/>
            <person name="Schmutz J."/>
            <person name="Brutnell T."/>
            <person name="Kellogg E."/>
        </authorList>
    </citation>
    <scope>NUCLEOTIDE SEQUENCE [LARGE SCALE GENOMIC DNA]</scope>
</reference>
<feature type="region of interest" description="Disordered" evidence="1">
    <location>
        <begin position="28"/>
        <end position="50"/>
    </location>
</feature>
<feature type="region of interest" description="Disordered" evidence="1">
    <location>
        <begin position="379"/>
        <end position="398"/>
    </location>
</feature>
<feature type="compositionally biased region" description="Polar residues" evidence="1">
    <location>
        <begin position="573"/>
        <end position="586"/>
    </location>
</feature>
<organism evidence="3 4">
    <name type="scientific">Setaria viridis</name>
    <name type="common">Green bristlegrass</name>
    <name type="synonym">Setaria italica subsp. viridis</name>
    <dbReference type="NCBI Taxonomy" id="4556"/>
    <lineage>
        <taxon>Eukaryota</taxon>
        <taxon>Viridiplantae</taxon>
        <taxon>Streptophyta</taxon>
        <taxon>Embryophyta</taxon>
        <taxon>Tracheophyta</taxon>
        <taxon>Spermatophyta</taxon>
        <taxon>Magnoliopsida</taxon>
        <taxon>Liliopsida</taxon>
        <taxon>Poales</taxon>
        <taxon>Poaceae</taxon>
        <taxon>PACMAD clade</taxon>
        <taxon>Panicoideae</taxon>
        <taxon>Panicodae</taxon>
        <taxon>Paniceae</taxon>
        <taxon>Cenchrinae</taxon>
        <taxon>Setaria</taxon>
    </lineage>
</organism>
<dbReference type="Gramene" id="TKV91063">
    <property type="protein sequence ID" value="TKV91063"/>
    <property type="gene ID" value="SEVIR_9G071000v2"/>
</dbReference>
<dbReference type="Pfam" id="PF14383">
    <property type="entry name" value="VARLMGL"/>
    <property type="match status" value="1"/>
</dbReference>
<keyword evidence="4" id="KW-1185">Reference proteome</keyword>
<sequence length="1028" mass="113719">MEAVASKAILSLTPNRKHLVREIDMAALSGRDTPPSASPRRRTRGGGGGAVGPRFLLRGGEMAKVPDLGSDFAQKLLKDLRRRRERLGFESAPPPAQRGTANTAAPRDAYSNSRKPIQFQKPQQAAPAPRVGRSEAATNRLYRQGNSSIAGGSKPRRHDAPPVAHSHAIVPFQGGGGSKRTTPAANTGVDMQMALALALSNSGKLHNVQLVARQGTGASMFFGEPDRTTTQARHLLTPGAHVGKVAIGVQKLNDILMAYSSGGVRRGSVEIGKQLLRGAMDLEESLSMLMMLQDASDYMETSGEGKVLLLEGGKENWKSSTPHSTSSASARLVEIVDDDSETEQADNARSPSDAFMQIVPHSLSQNYRSNQSSPLQFTAVTNNSKSNATSGEKDDSKVRMPSLIAKLMGLENLPSAKAVAERKGTERFVKPEAVPRRATAKNAMVGTLPIRIIASERVPSKGQSKNFQTREWNISLTKSEEPVLSNRFSHLMSDKQTRQTMRQVLSKQEGTDRRASLSQVVDDKIVHQDMKLTEDSNQQKTAISAGKKMNFLQRFRKNAKNKPVTEEKDIVQENKQNLGKKQTISIKQRDSEVKPRRTREKFNKENLATPESKAQGKNGKTAKTDKMRRQPQSKLTDKHIMDIMEKKVQSYSRTTQSETASQNYRRTKSETASQNLEHKRPLRSEPKRTKEKFEYIAMTELKNAEETKVDDTGAPKPLDNTPSDDGVFKQSTVEMKDSNSTSGISADQSEKQFTEEINDPITTVEQTTADSIAEENDARVDHTSSETTQILETISEGELQEQQLQQMTEVHDQSRNGLDHIMKPDNLTDSKNHKMIVVSCDSFTENQLLLTEMLLKDPYLLETAKAITGFHAPVSAIHVNTGKWLDKGNEVLSDVGREVIRRKGKRTEAMVDVSTTRTANLKLQTLSDLIRELDGDIQSLNIPRKLHQQSDNSTAENLKMVLLSDIEHTHSDANSVWDFGWNRLRDLPIEKNEVVKDLEKNILGGIITDVARELIDVSLRHGCCACEA</sequence>
<feature type="compositionally biased region" description="Polar residues" evidence="1">
    <location>
        <begin position="649"/>
        <end position="675"/>
    </location>
</feature>
<evidence type="ECO:0000259" key="2">
    <source>
        <dbReference type="Pfam" id="PF14383"/>
    </source>
</evidence>
<feature type="region of interest" description="Disordered" evidence="1">
    <location>
        <begin position="87"/>
        <end position="180"/>
    </location>
</feature>
<feature type="region of interest" description="Disordered" evidence="1">
    <location>
        <begin position="704"/>
        <end position="785"/>
    </location>
</feature>
<feature type="compositionally biased region" description="Polar residues" evidence="1">
    <location>
        <begin position="760"/>
        <end position="770"/>
    </location>
</feature>
<name>A0A4U6ST39_SETVI</name>
<feature type="compositionally biased region" description="Polar residues" evidence="1">
    <location>
        <begin position="379"/>
        <end position="390"/>
    </location>
</feature>
<dbReference type="InterPro" id="IPR032795">
    <property type="entry name" value="DUF3741-assoc"/>
</dbReference>
<accession>A0A4U6ST39</accession>
<feature type="compositionally biased region" description="Polar residues" evidence="1">
    <location>
        <begin position="729"/>
        <end position="747"/>
    </location>
</feature>
<dbReference type="AlphaFoldDB" id="A0A4U6ST39"/>
<proteinExistence type="predicted"/>
<evidence type="ECO:0000313" key="4">
    <source>
        <dbReference type="Proteomes" id="UP000298652"/>
    </source>
</evidence>
<evidence type="ECO:0000313" key="3">
    <source>
        <dbReference type="EMBL" id="TKV91063.1"/>
    </source>
</evidence>
<feature type="compositionally biased region" description="Low complexity" evidence="1">
    <location>
        <begin position="120"/>
        <end position="129"/>
    </location>
</feature>